<dbReference type="OrthoDB" id="160297at2759"/>
<organism evidence="1 2">
    <name type="scientific">Bremia lactucae</name>
    <name type="common">Lettuce downy mildew</name>
    <dbReference type="NCBI Taxonomy" id="4779"/>
    <lineage>
        <taxon>Eukaryota</taxon>
        <taxon>Sar</taxon>
        <taxon>Stramenopiles</taxon>
        <taxon>Oomycota</taxon>
        <taxon>Peronosporomycetes</taxon>
        <taxon>Peronosporales</taxon>
        <taxon>Peronosporaceae</taxon>
        <taxon>Bremia</taxon>
    </lineage>
</organism>
<dbReference type="GeneID" id="94346573"/>
<keyword evidence="2" id="KW-1185">Reference proteome</keyword>
<protein>
    <submittedName>
        <fullName evidence="1">Uncharacterized protein</fullName>
    </submittedName>
</protein>
<dbReference type="EMBL" id="SHOA02000004">
    <property type="protein sequence ID" value="TDH71058.1"/>
    <property type="molecule type" value="Genomic_DNA"/>
</dbReference>
<dbReference type="RefSeq" id="XP_067820557.1">
    <property type="nucleotide sequence ID" value="XM_067960902.1"/>
</dbReference>
<proteinExistence type="predicted"/>
<accession>A0A976FQG5</accession>
<name>A0A976FQG5_BRELC</name>
<comment type="caution">
    <text evidence="1">The sequence shown here is derived from an EMBL/GenBank/DDBJ whole genome shotgun (WGS) entry which is preliminary data.</text>
</comment>
<evidence type="ECO:0000313" key="1">
    <source>
        <dbReference type="EMBL" id="TDH71058.1"/>
    </source>
</evidence>
<dbReference type="Proteomes" id="UP000294530">
    <property type="component" value="Unassembled WGS sequence"/>
</dbReference>
<sequence length="324" mass="37041">MLSIAFSPNSSSDVDTRRESVAFNLGPKRPALKKKKKVSKARALSTERSRQCRERQKFYSENLEAIVRALRADVYDLFALRDLRREQCLQFRGSVSGSLAKIVQEYMTMFRHGMYAPPPEDAKAWTKRPLLEVHQPTPDTQREFLNCIMDPYVEVFDWCGRFVLGASTLLNGWTAWAAWHNSLDFELVDIDVVDTEDTLAVTTKANLRVRISQETIKHLFPHILRNQQLCDRMIGQEVCYPIRDTFFFASNMRVIKYMCDVAFADALLPVAGDYETVVFLMSPPDHVPLNDLAVRTAPGDLAKNARLDVDFLLSDDDQAHVECE</sequence>
<evidence type="ECO:0000313" key="2">
    <source>
        <dbReference type="Proteomes" id="UP000294530"/>
    </source>
</evidence>
<dbReference type="KEGG" id="blac:94346573"/>
<dbReference type="AlphaFoldDB" id="A0A976FQG5"/>
<reference evidence="1 2" key="1">
    <citation type="journal article" date="2021" name="Genome Biol.">
        <title>AFLAP: assembly-free linkage analysis pipeline using k-mers from genome sequencing data.</title>
        <authorList>
            <person name="Fletcher K."/>
            <person name="Zhang L."/>
            <person name="Gil J."/>
            <person name="Han R."/>
            <person name="Cavanaugh K."/>
            <person name="Michelmore R."/>
        </authorList>
    </citation>
    <scope>NUCLEOTIDE SEQUENCE [LARGE SCALE GENOMIC DNA]</scope>
    <source>
        <strain evidence="1 2">SF5</strain>
    </source>
</reference>
<gene>
    <name evidence="1" type="ORF">CCR75_002805</name>
</gene>